<name>A0A8J3MAD8_9RHOB</name>
<comment type="caution">
    <text evidence="2">The sequence shown here is derived from an EMBL/GenBank/DDBJ whole genome shotgun (WGS) entry which is preliminary data.</text>
</comment>
<dbReference type="EMBL" id="BNCJ01000021">
    <property type="protein sequence ID" value="GHF68654.1"/>
    <property type="molecule type" value="Genomic_DNA"/>
</dbReference>
<evidence type="ECO:0000256" key="1">
    <source>
        <dbReference type="SAM" id="SignalP"/>
    </source>
</evidence>
<organism evidence="2 3">
    <name type="scientific">Seohaeicola zhoushanensis</name>
    <dbReference type="NCBI Taxonomy" id="1569283"/>
    <lineage>
        <taxon>Bacteria</taxon>
        <taxon>Pseudomonadati</taxon>
        <taxon>Pseudomonadota</taxon>
        <taxon>Alphaproteobacteria</taxon>
        <taxon>Rhodobacterales</taxon>
        <taxon>Roseobacteraceae</taxon>
        <taxon>Seohaeicola</taxon>
    </lineage>
</organism>
<reference evidence="2" key="2">
    <citation type="submission" date="2020-09" db="EMBL/GenBank/DDBJ databases">
        <authorList>
            <person name="Sun Q."/>
            <person name="Kim S."/>
        </authorList>
    </citation>
    <scope>NUCLEOTIDE SEQUENCE</scope>
    <source>
        <strain evidence="2">KCTC 42650</strain>
    </source>
</reference>
<feature type="chain" id="PRO_5035277031" description="DUF4136 domain-containing protein" evidence="1">
    <location>
        <begin position="21"/>
        <end position="192"/>
    </location>
</feature>
<evidence type="ECO:0000313" key="2">
    <source>
        <dbReference type="EMBL" id="GHF68654.1"/>
    </source>
</evidence>
<keyword evidence="3" id="KW-1185">Reference proteome</keyword>
<evidence type="ECO:0008006" key="4">
    <source>
        <dbReference type="Google" id="ProtNLM"/>
    </source>
</evidence>
<reference evidence="2" key="1">
    <citation type="journal article" date="2014" name="Int. J. Syst. Evol. Microbiol.">
        <title>Complete genome sequence of Corynebacterium casei LMG S-19264T (=DSM 44701T), isolated from a smear-ripened cheese.</title>
        <authorList>
            <consortium name="US DOE Joint Genome Institute (JGI-PGF)"/>
            <person name="Walter F."/>
            <person name="Albersmeier A."/>
            <person name="Kalinowski J."/>
            <person name="Ruckert C."/>
        </authorList>
    </citation>
    <scope>NUCLEOTIDE SEQUENCE</scope>
    <source>
        <strain evidence="2">KCTC 42650</strain>
    </source>
</reference>
<keyword evidence="1" id="KW-0732">Signal</keyword>
<dbReference type="RefSeq" id="WP_189682361.1">
    <property type="nucleotide sequence ID" value="NZ_BNCJ01000021.1"/>
</dbReference>
<sequence>MTRILSLLTAILMMAACTPAATPQDPLADLGAFRLGYNVVVADKMQKGPVSRDATKEEWETAIKNAVAQRFGQYKGDQLYHLAISVEGYMLAPPGVPLVYKPKSALIINVTVWDDAANAKLNPKVEQMTVFESTTTGTFLVGSGNERTKEEQMAGLAANAVRQVEAWMVKQKKEQGWFEPRPGAATTARVTE</sequence>
<dbReference type="PROSITE" id="PS51257">
    <property type="entry name" value="PROKAR_LIPOPROTEIN"/>
    <property type="match status" value="1"/>
</dbReference>
<dbReference type="Proteomes" id="UP000626220">
    <property type="component" value="Unassembled WGS sequence"/>
</dbReference>
<dbReference type="AlphaFoldDB" id="A0A8J3MAD8"/>
<proteinExistence type="predicted"/>
<evidence type="ECO:0000313" key="3">
    <source>
        <dbReference type="Proteomes" id="UP000626220"/>
    </source>
</evidence>
<gene>
    <name evidence="2" type="ORF">GCM10017056_44760</name>
</gene>
<accession>A0A8J3MAD8</accession>
<feature type="signal peptide" evidence="1">
    <location>
        <begin position="1"/>
        <end position="20"/>
    </location>
</feature>
<protein>
    <recommendedName>
        <fullName evidence="4">DUF4136 domain-containing protein</fullName>
    </recommendedName>
</protein>